<dbReference type="Pfam" id="PF01529">
    <property type="entry name" value="DHHC"/>
    <property type="match status" value="1"/>
</dbReference>
<comment type="caution">
    <text evidence="15">The sequence shown here is derived from an EMBL/GenBank/DDBJ whole genome shotgun (WGS) entry which is preliminary data.</text>
</comment>
<keyword evidence="5 12" id="KW-1133">Transmembrane helix</keyword>
<feature type="region of interest" description="Disordered" evidence="13">
    <location>
        <begin position="579"/>
        <end position="625"/>
    </location>
</feature>
<dbReference type="InterPro" id="IPR001594">
    <property type="entry name" value="Palmitoyltrfase_DHHC"/>
</dbReference>
<dbReference type="PROSITE" id="PS50088">
    <property type="entry name" value="ANK_REPEAT"/>
    <property type="match status" value="4"/>
</dbReference>
<comment type="subcellular location">
    <subcellularLocation>
        <location evidence="1">Membrane</location>
        <topology evidence="1">Multi-pass membrane protein</topology>
    </subcellularLocation>
</comment>
<keyword evidence="3 12" id="KW-0812">Transmembrane</keyword>
<evidence type="ECO:0000256" key="1">
    <source>
        <dbReference type="ARBA" id="ARBA00004141"/>
    </source>
</evidence>
<keyword evidence="6 11" id="KW-0040">ANK repeat</keyword>
<keyword evidence="12" id="KW-0012">Acyltransferase</keyword>
<evidence type="ECO:0000256" key="8">
    <source>
        <dbReference type="ARBA" id="ARBA00023139"/>
    </source>
</evidence>
<name>A0A8I2YLI8_9AGAM</name>
<dbReference type="InterPro" id="IPR036770">
    <property type="entry name" value="Ankyrin_rpt-contain_sf"/>
</dbReference>
<proteinExistence type="inferred from homology"/>
<dbReference type="PANTHER" id="PTHR24161">
    <property type="entry name" value="ANK_REP_REGION DOMAIN-CONTAINING PROTEIN-RELATED"/>
    <property type="match status" value="1"/>
</dbReference>
<keyword evidence="7 12" id="KW-0472">Membrane</keyword>
<evidence type="ECO:0000256" key="9">
    <source>
        <dbReference type="ARBA" id="ARBA00023288"/>
    </source>
</evidence>
<reference evidence="15" key="1">
    <citation type="submission" date="2021-03" db="EMBL/GenBank/DDBJ databases">
        <title>Evolutionary innovations through gain and loss of genes in the ectomycorrhizal Boletales.</title>
        <authorList>
            <person name="Wu G."/>
            <person name="Miyauchi S."/>
            <person name="Morin E."/>
            <person name="Yang Z.-L."/>
            <person name="Xu J."/>
            <person name="Martin F.M."/>
        </authorList>
    </citation>
    <scope>NUCLEOTIDE SEQUENCE</scope>
    <source>
        <strain evidence="15">BR01</strain>
    </source>
</reference>
<keyword evidence="4" id="KW-0677">Repeat</keyword>
<dbReference type="GO" id="GO:0019706">
    <property type="term" value="F:protein-cysteine S-palmitoyltransferase activity"/>
    <property type="evidence" value="ECO:0007669"/>
    <property type="project" value="UniProtKB-EC"/>
</dbReference>
<dbReference type="GO" id="GO:0016020">
    <property type="term" value="C:membrane"/>
    <property type="evidence" value="ECO:0007669"/>
    <property type="project" value="UniProtKB-SubCell"/>
</dbReference>
<organism evidence="15 16">
    <name type="scientific">Boletus reticuloceps</name>
    <dbReference type="NCBI Taxonomy" id="495285"/>
    <lineage>
        <taxon>Eukaryota</taxon>
        <taxon>Fungi</taxon>
        <taxon>Dikarya</taxon>
        <taxon>Basidiomycota</taxon>
        <taxon>Agaricomycotina</taxon>
        <taxon>Agaricomycetes</taxon>
        <taxon>Agaricomycetidae</taxon>
        <taxon>Boletales</taxon>
        <taxon>Boletineae</taxon>
        <taxon>Boletaceae</taxon>
        <taxon>Boletoideae</taxon>
        <taxon>Boletus</taxon>
    </lineage>
</organism>
<evidence type="ECO:0000313" key="16">
    <source>
        <dbReference type="Proteomes" id="UP000683000"/>
    </source>
</evidence>
<keyword evidence="16" id="KW-1185">Reference proteome</keyword>
<dbReference type="OrthoDB" id="2662791at2759"/>
<dbReference type="InterPro" id="IPR002110">
    <property type="entry name" value="Ankyrin_rpt"/>
</dbReference>
<feature type="compositionally biased region" description="Polar residues" evidence="13">
    <location>
        <begin position="17"/>
        <end position="28"/>
    </location>
</feature>
<feature type="compositionally biased region" description="Basic and acidic residues" evidence="13">
    <location>
        <begin position="1"/>
        <end position="16"/>
    </location>
</feature>
<evidence type="ECO:0000256" key="11">
    <source>
        <dbReference type="PROSITE-ProRule" id="PRU00023"/>
    </source>
</evidence>
<evidence type="ECO:0000256" key="6">
    <source>
        <dbReference type="ARBA" id="ARBA00023043"/>
    </source>
</evidence>
<feature type="transmembrane region" description="Helical" evidence="12">
    <location>
        <begin position="332"/>
        <end position="351"/>
    </location>
</feature>
<evidence type="ECO:0000256" key="10">
    <source>
        <dbReference type="ARBA" id="ARBA00048048"/>
    </source>
</evidence>
<dbReference type="Gene3D" id="1.25.40.20">
    <property type="entry name" value="Ankyrin repeat-containing domain"/>
    <property type="match status" value="1"/>
</dbReference>
<sequence length="760" mass="84106">MNEPSHKAEPTTKLDNEQATGTSISHSQPTPPLQEIISAAQRGDLETIRQLVESGNATVNDRDDQNVTPLHWAAINAQLAACRHLIEQGADVDAIGGDLQATPLQWAARNGYLYIVHLLISNNADPTIADSQGYNALHLVTHSSSVMPLLYLLHQPVSVDSRDLQGHTSLMWAAYQGDALSVDLLLKHGANPNLKDDVGLTPLHWAVVRGNRVILRRLVEMGADIHAKDADGRTPRDMAIELKSLGAWRRAMEEGGMSEFGVKKKPPLNERNTKIAIFLLPSIFLYLIFTTLSILPWYVGVVFSMAEFFAMHHIVTRVLLNKDSYTGTVNQSPYFAGMIAGSMLWVAYGWVTRLVKEMPEHSYIHLTFAVAFGLCAYNFFRAITLDPGVCPRPANDGELKAIIEDLASEGRLNGQTFCIQCMVSIVLCYVDYATSHVQARKPLRSKHCRMCDKCVSRSDHHCPWVWNCVGANNHRQFLLFVTALVIGISFFDYLSYEFFTTISSRETIPSDCSALCAIASKDAFLFVIAIWSTLQLTWTSVLLVTQYWQVARQLTTFEVSNLGRYGFMGGRGVLAAGGGGAGVQMGHRHQHQQPHQQPHQHQHSHASGSERSDEDSEAEGGVHKHNHRHGSIFAMATAPGTCGGFMLNLLGLDRFTRGRAAHGLALASSSPRSRNPFDFGVVRNCKDFWTMGKEVGVEYGHVYDVPLEGFEEAKKRREMDRGEVEHEHDPSVGRSKGLLATLGLRMGGSSRRGYEPLSQV</sequence>
<dbReference type="SMART" id="SM00248">
    <property type="entry name" value="ANK"/>
    <property type="match status" value="5"/>
</dbReference>
<feature type="compositionally biased region" description="Basic residues" evidence="13">
    <location>
        <begin position="586"/>
        <end position="604"/>
    </location>
</feature>
<evidence type="ECO:0000256" key="2">
    <source>
        <dbReference type="ARBA" id="ARBA00010104"/>
    </source>
</evidence>
<dbReference type="Proteomes" id="UP000683000">
    <property type="component" value="Unassembled WGS sequence"/>
</dbReference>
<comment type="domain">
    <text evidence="12">The DHHC domain is required for palmitoyltransferase activity.</text>
</comment>
<dbReference type="SUPFAM" id="SSF48403">
    <property type="entry name" value="Ankyrin repeat"/>
    <property type="match status" value="1"/>
</dbReference>
<evidence type="ECO:0000256" key="13">
    <source>
        <dbReference type="SAM" id="MobiDB-lite"/>
    </source>
</evidence>
<feature type="repeat" description="ANK" evidence="11">
    <location>
        <begin position="198"/>
        <end position="230"/>
    </location>
</feature>
<comment type="catalytic activity">
    <reaction evidence="10 12">
        <text>L-cysteinyl-[protein] + hexadecanoyl-CoA = S-hexadecanoyl-L-cysteinyl-[protein] + CoA</text>
        <dbReference type="Rhea" id="RHEA:36683"/>
        <dbReference type="Rhea" id="RHEA-COMP:10131"/>
        <dbReference type="Rhea" id="RHEA-COMP:11032"/>
        <dbReference type="ChEBI" id="CHEBI:29950"/>
        <dbReference type="ChEBI" id="CHEBI:57287"/>
        <dbReference type="ChEBI" id="CHEBI:57379"/>
        <dbReference type="ChEBI" id="CHEBI:74151"/>
        <dbReference type="EC" id="2.3.1.225"/>
    </reaction>
</comment>
<protein>
    <recommendedName>
        <fullName evidence="12">Palmitoyltransferase</fullName>
        <ecNumber evidence="12">2.3.1.225</ecNumber>
    </recommendedName>
</protein>
<feature type="transmembrane region" description="Helical" evidence="12">
    <location>
        <begin position="477"/>
        <end position="496"/>
    </location>
</feature>
<comment type="similarity">
    <text evidence="2">Belongs to the DHHC palmitoyltransferase family. AKR/ZDHHC17 subfamily.</text>
</comment>
<dbReference type="EC" id="2.3.1.225" evidence="12"/>
<feature type="repeat" description="ANK" evidence="11">
    <location>
        <begin position="99"/>
        <end position="131"/>
    </location>
</feature>
<feature type="repeat" description="ANK" evidence="11">
    <location>
        <begin position="65"/>
        <end position="97"/>
    </location>
</feature>
<gene>
    <name evidence="15" type="ORF">JVT61DRAFT_4755</name>
</gene>
<evidence type="ECO:0000256" key="5">
    <source>
        <dbReference type="ARBA" id="ARBA00022989"/>
    </source>
</evidence>
<feature type="transmembrane region" description="Helical" evidence="12">
    <location>
        <begin position="523"/>
        <end position="544"/>
    </location>
</feature>
<feature type="domain" description="Palmitoyltransferase DHHC" evidence="14">
    <location>
        <begin position="436"/>
        <end position="559"/>
    </location>
</feature>
<dbReference type="PROSITE" id="PS50216">
    <property type="entry name" value="DHHC"/>
    <property type="match status" value="1"/>
</dbReference>
<feature type="transmembrane region" description="Helical" evidence="12">
    <location>
        <begin position="363"/>
        <end position="380"/>
    </location>
</feature>
<keyword evidence="8" id="KW-0564">Palmitate</keyword>
<dbReference type="EMBL" id="JAGFBS010000019">
    <property type="protein sequence ID" value="KAG6374111.1"/>
    <property type="molecule type" value="Genomic_DNA"/>
</dbReference>
<evidence type="ECO:0000256" key="12">
    <source>
        <dbReference type="RuleBase" id="RU079119"/>
    </source>
</evidence>
<feature type="region of interest" description="Disordered" evidence="13">
    <location>
        <begin position="1"/>
        <end position="32"/>
    </location>
</feature>
<dbReference type="AlphaFoldDB" id="A0A8I2YLI8"/>
<dbReference type="PROSITE" id="PS50297">
    <property type="entry name" value="ANK_REP_REGION"/>
    <property type="match status" value="4"/>
</dbReference>
<feature type="repeat" description="ANK" evidence="11">
    <location>
        <begin position="165"/>
        <end position="197"/>
    </location>
</feature>
<dbReference type="PANTHER" id="PTHR24161:SF85">
    <property type="entry name" value="PALMITOYLTRANSFERASE HIP14"/>
    <property type="match status" value="1"/>
</dbReference>
<feature type="transmembrane region" description="Helical" evidence="12">
    <location>
        <begin position="275"/>
        <end position="295"/>
    </location>
</feature>
<keyword evidence="12" id="KW-0808">Transferase</keyword>
<evidence type="ECO:0000256" key="3">
    <source>
        <dbReference type="ARBA" id="ARBA00022692"/>
    </source>
</evidence>
<evidence type="ECO:0000313" key="15">
    <source>
        <dbReference type="EMBL" id="KAG6374111.1"/>
    </source>
</evidence>
<evidence type="ECO:0000256" key="4">
    <source>
        <dbReference type="ARBA" id="ARBA00022737"/>
    </source>
</evidence>
<evidence type="ECO:0000256" key="7">
    <source>
        <dbReference type="ARBA" id="ARBA00023136"/>
    </source>
</evidence>
<keyword evidence="9" id="KW-0449">Lipoprotein</keyword>
<evidence type="ECO:0000259" key="14">
    <source>
        <dbReference type="Pfam" id="PF01529"/>
    </source>
</evidence>
<accession>A0A8I2YLI8</accession>
<dbReference type="Pfam" id="PF12796">
    <property type="entry name" value="Ank_2"/>
    <property type="match status" value="2"/>
</dbReference>